<reference evidence="1 2" key="1">
    <citation type="journal article" date="2023" name="Science">
        <title>Complex scaffold remodeling in plant triterpene biosynthesis.</title>
        <authorList>
            <person name="De La Pena R."/>
            <person name="Hodgson H."/>
            <person name="Liu J.C."/>
            <person name="Stephenson M.J."/>
            <person name="Martin A.C."/>
            <person name="Owen C."/>
            <person name="Harkess A."/>
            <person name="Leebens-Mack J."/>
            <person name="Jimenez L.E."/>
            <person name="Osbourn A."/>
            <person name="Sattely E.S."/>
        </authorList>
    </citation>
    <scope>NUCLEOTIDE SEQUENCE [LARGE SCALE GENOMIC DNA]</scope>
    <source>
        <strain evidence="2">cv. JPN11</strain>
        <tissue evidence="1">Leaf</tissue>
    </source>
</reference>
<name>A0ACC1X7G3_MELAZ</name>
<proteinExistence type="predicted"/>
<keyword evidence="2" id="KW-1185">Reference proteome</keyword>
<protein>
    <submittedName>
        <fullName evidence="1">Myb family transcription factor EFM-like</fullName>
    </submittedName>
</protein>
<dbReference type="EMBL" id="CM051404">
    <property type="protein sequence ID" value="KAJ4707229.1"/>
    <property type="molecule type" value="Genomic_DNA"/>
</dbReference>
<dbReference type="Proteomes" id="UP001164539">
    <property type="component" value="Chromosome 11"/>
</dbReference>
<organism evidence="1 2">
    <name type="scientific">Melia azedarach</name>
    <name type="common">Chinaberry tree</name>
    <dbReference type="NCBI Taxonomy" id="155640"/>
    <lineage>
        <taxon>Eukaryota</taxon>
        <taxon>Viridiplantae</taxon>
        <taxon>Streptophyta</taxon>
        <taxon>Embryophyta</taxon>
        <taxon>Tracheophyta</taxon>
        <taxon>Spermatophyta</taxon>
        <taxon>Magnoliopsida</taxon>
        <taxon>eudicotyledons</taxon>
        <taxon>Gunneridae</taxon>
        <taxon>Pentapetalae</taxon>
        <taxon>rosids</taxon>
        <taxon>malvids</taxon>
        <taxon>Sapindales</taxon>
        <taxon>Meliaceae</taxon>
        <taxon>Melia</taxon>
    </lineage>
</organism>
<evidence type="ECO:0000313" key="2">
    <source>
        <dbReference type="Proteomes" id="UP001164539"/>
    </source>
</evidence>
<comment type="caution">
    <text evidence="1">The sequence shown here is derived from an EMBL/GenBank/DDBJ whole genome shotgun (WGS) entry which is preliminary data.</text>
</comment>
<sequence>MGSSSLELTLSLKPSYVPKTISNLLSDLSKIDSVSDKLSVLNDYLHKYQEELSRVQDLKRELPQCMLLLMDAIETLKEEIVSVGNSKEPDSGKPLMEFLSMKRKLYESPEERIVSDQYPARKEKGLHIDMNASVDDFHQLWNNPIPDKKQKAILHPTQTLSLTPIQPCKKSITQVPLMAAGGSSGTGSILLPVSAAEKQRGKEPAVANVPPGPGPVAIGGLNLRTDPVTLNYHPEPLTEKIWKNNRRSWSPQLHARFVHALNILGGVQG</sequence>
<evidence type="ECO:0000313" key="1">
    <source>
        <dbReference type="EMBL" id="KAJ4707229.1"/>
    </source>
</evidence>
<gene>
    <name evidence="1" type="ORF">OWV82_020777</name>
</gene>
<accession>A0ACC1X7G3</accession>